<dbReference type="GO" id="GO:0003723">
    <property type="term" value="F:RNA binding"/>
    <property type="evidence" value="ECO:0007669"/>
    <property type="project" value="UniProtKB-UniRule"/>
</dbReference>
<dbReference type="InterPro" id="IPR048400">
    <property type="entry name" value="SLS1_N"/>
</dbReference>
<dbReference type="Proteomes" id="UP000612746">
    <property type="component" value="Unassembled WGS sequence"/>
</dbReference>
<dbReference type="SUPFAM" id="SSF54791">
    <property type="entry name" value="Eukaryotic type KH-domain (KH-domain type I)"/>
    <property type="match status" value="1"/>
</dbReference>
<proteinExistence type="predicted"/>
<organism evidence="3 4">
    <name type="scientific">Umbelopsis vinacea</name>
    <dbReference type="NCBI Taxonomy" id="44442"/>
    <lineage>
        <taxon>Eukaryota</taxon>
        <taxon>Fungi</taxon>
        <taxon>Fungi incertae sedis</taxon>
        <taxon>Mucoromycota</taxon>
        <taxon>Mucoromycotina</taxon>
        <taxon>Umbelopsidomycetes</taxon>
        <taxon>Umbelopsidales</taxon>
        <taxon>Umbelopsidaceae</taxon>
        <taxon>Umbelopsis</taxon>
    </lineage>
</organism>
<dbReference type="Pfam" id="PF20776">
    <property type="entry name" value="SLS1_N"/>
    <property type="match status" value="1"/>
</dbReference>
<name>A0A8H7UAV1_9FUNG</name>
<comment type="caution">
    <text evidence="3">The sequence shown here is derived from an EMBL/GenBank/DDBJ whole genome shotgun (WGS) entry which is preliminary data.</text>
</comment>
<dbReference type="PROSITE" id="PS50084">
    <property type="entry name" value="KH_TYPE_1"/>
    <property type="match status" value="1"/>
</dbReference>
<keyword evidence="1" id="KW-0694">RNA-binding</keyword>
<dbReference type="AlphaFoldDB" id="A0A8H7UAV1"/>
<gene>
    <name evidence="3" type="ORF">INT44_000569</name>
</gene>
<sequence length="601" mass="68376">MLRLSRSSIRHLHATAAVCNRKIPKQQVDILPAEKLDSLASMLEQNAKVNSKTTAQETLFEMLEQDRPKSVNLRKKAYEKLMTKIDTSYTVQQLQSYLRSQNIPAPKYKKALVERIVKRAWGIESPEEREAAKKVITEVLPSTKRDLVLLISDQGQFLQHVQSETKAFITVQSHDQSLLLQGRKTAVQEAKKMLQDLPEPVETTRRQAALPERWQELERLIPDMSKLTRAFISPEEDGVIRISAKTQEKVDSANRLLDVVSSKLKVAKSTQSPDQANETLLRSMGGIDDKSLAFTPFFDPIAMPLTTKMSGWSRLQSASPSDSTMTLATMQDSIMDKELVSGYSGRRSTALSKLRNEFRREFDDFKSSNIDIYARFGSLIFQNPTTTLNSPNYLHSPINGSFSISDFQKQYDWQHERQCFFPSQPSNRLTLPYTPLSLKPKRSVTLEYIDSDFWKSSKTRSHQRLLVEFNVGSDHTLATHVAQLEMQRSIIDVLGLTLPDVRFCGRVYQPIIKNGQPLENDEYQEVVNRIQGRCQLIDHDTIECPKYADVGNSSMTLLSATIHTKREFLLKDTNVLTVSDSIDQDGGIRSREVTLLIRLLH</sequence>
<dbReference type="EMBL" id="JAEPRA010000014">
    <property type="protein sequence ID" value="KAG2176090.1"/>
    <property type="molecule type" value="Genomic_DNA"/>
</dbReference>
<evidence type="ECO:0000259" key="2">
    <source>
        <dbReference type="Pfam" id="PF20776"/>
    </source>
</evidence>
<protein>
    <recommendedName>
        <fullName evidence="2">SLS1 N-terminal domain-containing protein</fullName>
    </recommendedName>
</protein>
<feature type="domain" description="SLS1 N-terminal" evidence="2">
    <location>
        <begin position="54"/>
        <end position="124"/>
    </location>
</feature>
<evidence type="ECO:0000313" key="3">
    <source>
        <dbReference type="EMBL" id="KAG2176090.1"/>
    </source>
</evidence>
<accession>A0A8H7UAV1</accession>
<dbReference type="OrthoDB" id="5392646at2759"/>
<reference evidence="3" key="1">
    <citation type="submission" date="2020-12" db="EMBL/GenBank/DDBJ databases">
        <title>Metabolic potential, ecology and presence of endohyphal bacteria is reflected in genomic diversity of Mucoromycotina.</title>
        <authorList>
            <person name="Muszewska A."/>
            <person name="Okrasinska A."/>
            <person name="Steczkiewicz K."/>
            <person name="Drgas O."/>
            <person name="Orlowska M."/>
            <person name="Perlinska-Lenart U."/>
            <person name="Aleksandrzak-Piekarczyk T."/>
            <person name="Szatraj K."/>
            <person name="Zielenkiewicz U."/>
            <person name="Pilsyk S."/>
            <person name="Malc E."/>
            <person name="Mieczkowski P."/>
            <person name="Kruszewska J.S."/>
            <person name="Biernat P."/>
            <person name="Pawlowska J."/>
        </authorList>
    </citation>
    <scope>NUCLEOTIDE SEQUENCE</scope>
    <source>
        <strain evidence="3">WA0000051536</strain>
    </source>
</reference>
<evidence type="ECO:0000313" key="4">
    <source>
        <dbReference type="Proteomes" id="UP000612746"/>
    </source>
</evidence>
<keyword evidence="4" id="KW-1185">Reference proteome</keyword>
<dbReference type="InterPro" id="IPR036612">
    <property type="entry name" value="KH_dom_type_1_sf"/>
</dbReference>
<evidence type="ECO:0000256" key="1">
    <source>
        <dbReference type="PROSITE-ProRule" id="PRU00117"/>
    </source>
</evidence>